<gene>
    <name evidence="2" type="ORF">LCGC14_1771770</name>
</gene>
<comment type="caution">
    <text evidence="2">The sequence shown here is derived from an EMBL/GenBank/DDBJ whole genome shotgun (WGS) entry which is preliminary data.</text>
</comment>
<feature type="region of interest" description="Disordered" evidence="1">
    <location>
        <begin position="1"/>
        <end position="92"/>
    </location>
</feature>
<sequence length="270" mass="30001">MEKQFNTIWGNLVVGTPKPVENPVEKKAEKPGEKKAEKPGEKKEEKKEEKKGDEQQIKVTIEKPGDKPTEEEIKKAAEKAKGEDGDEYEYTTDDVSKAYTMLIEEDVLKAPDSDDDFEGTPSGLADAVSATVQSKLKEEIAAIPPVVQEFYAHVMGGKDTSSFIASKAETVWEDFDINEQANQEIALRAMYKNQEMSDEDIDEEIEDIKAGEKMEKKAEVAKATLTKLQIKTNAAKVTAKETAEAKTESDHKDEVKRIKGEIDGIETGCR</sequence>
<proteinExistence type="predicted"/>
<organism evidence="2">
    <name type="scientific">marine sediment metagenome</name>
    <dbReference type="NCBI Taxonomy" id="412755"/>
    <lineage>
        <taxon>unclassified sequences</taxon>
        <taxon>metagenomes</taxon>
        <taxon>ecological metagenomes</taxon>
    </lineage>
</organism>
<name>A0A0F9GY18_9ZZZZ</name>
<evidence type="ECO:0000256" key="1">
    <source>
        <dbReference type="SAM" id="MobiDB-lite"/>
    </source>
</evidence>
<dbReference type="AlphaFoldDB" id="A0A0F9GY18"/>
<feature type="compositionally biased region" description="Basic and acidic residues" evidence="1">
    <location>
        <begin position="239"/>
        <end position="262"/>
    </location>
</feature>
<reference evidence="2" key="1">
    <citation type="journal article" date="2015" name="Nature">
        <title>Complex archaea that bridge the gap between prokaryotes and eukaryotes.</title>
        <authorList>
            <person name="Spang A."/>
            <person name="Saw J.H."/>
            <person name="Jorgensen S.L."/>
            <person name="Zaremba-Niedzwiedzka K."/>
            <person name="Martijn J."/>
            <person name="Lind A.E."/>
            <person name="van Eijk R."/>
            <person name="Schleper C."/>
            <person name="Guy L."/>
            <person name="Ettema T.J."/>
        </authorList>
    </citation>
    <scope>NUCLEOTIDE SEQUENCE</scope>
</reference>
<protein>
    <submittedName>
        <fullName evidence="2">Uncharacterized protein</fullName>
    </submittedName>
</protein>
<feature type="region of interest" description="Disordered" evidence="1">
    <location>
        <begin position="239"/>
        <end position="270"/>
    </location>
</feature>
<evidence type="ECO:0000313" key="2">
    <source>
        <dbReference type="EMBL" id="KKM03700.1"/>
    </source>
</evidence>
<dbReference type="EMBL" id="LAZR01016624">
    <property type="protein sequence ID" value="KKM03700.1"/>
    <property type="molecule type" value="Genomic_DNA"/>
</dbReference>
<feature type="compositionally biased region" description="Basic and acidic residues" evidence="1">
    <location>
        <begin position="23"/>
        <end position="83"/>
    </location>
</feature>
<accession>A0A0F9GY18</accession>
<feature type="non-terminal residue" evidence="2">
    <location>
        <position position="270"/>
    </location>
</feature>